<gene>
    <name evidence="4" type="ORF">FMM06_15915</name>
</gene>
<dbReference type="InterPro" id="IPR027417">
    <property type="entry name" value="P-loop_NTPase"/>
</dbReference>
<dbReference type="Proteomes" id="UP000317894">
    <property type="component" value="Unassembled WGS sequence"/>
</dbReference>
<dbReference type="Gene3D" id="3.40.50.300">
    <property type="entry name" value="P-loop containing nucleotide triphosphate hydrolases"/>
    <property type="match status" value="2"/>
</dbReference>
<keyword evidence="4" id="KW-0067">ATP-binding</keyword>
<comment type="caution">
    <text evidence="4">The sequence shown here is derived from an EMBL/GenBank/DDBJ whole genome shotgun (WGS) entry which is preliminary data.</text>
</comment>
<proteinExistence type="predicted"/>
<evidence type="ECO:0000313" key="5">
    <source>
        <dbReference type="Proteomes" id="UP000317894"/>
    </source>
</evidence>
<feature type="compositionally biased region" description="Basic and acidic residues" evidence="1">
    <location>
        <begin position="362"/>
        <end position="372"/>
    </location>
</feature>
<dbReference type="OrthoDB" id="9814088at2"/>
<dbReference type="SMART" id="SM00490">
    <property type="entry name" value="HELICc"/>
    <property type="match status" value="1"/>
</dbReference>
<dbReference type="InterPro" id="IPR014001">
    <property type="entry name" value="Helicase_ATP-bd"/>
</dbReference>
<organism evidence="4 5">
    <name type="scientific">Glacieibacterium frigidum</name>
    <dbReference type="NCBI Taxonomy" id="2593303"/>
    <lineage>
        <taxon>Bacteria</taxon>
        <taxon>Pseudomonadati</taxon>
        <taxon>Pseudomonadota</taxon>
        <taxon>Alphaproteobacteria</taxon>
        <taxon>Sphingomonadales</taxon>
        <taxon>Sphingosinicellaceae</taxon>
        <taxon>Glacieibacterium</taxon>
    </lineage>
</organism>
<protein>
    <submittedName>
        <fullName evidence="4">Helicase</fullName>
    </submittedName>
</protein>
<evidence type="ECO:0000256" key="1">
    <source>
        <dbReference type="SAM" id="MobiDB-lite"/>
    </source>
</evidence>
<feature type="region of interest" description="Disordered" evidence="1">
    <location>
        <begin position="359"/>
        <end position="382"/>
    </location>
</feature>
<keyword evidence="4" id="KW-0547">Nucleotide-binding</keyword>
<keyword evidence="5" id="KW-1185">Reference proteome</keyword>
<reference evidence="4 5" key="1">
    <citation type="submission" date="2019-07" db="EMBL/GenBank/DDBJ databases">
        <title>Novel species isolated from glacier.</title>
        <authorList>
            <person name="Liu Q."/>
            <person name="Xin Y.-H."/>
        </authorList>
    </citation>
    <scope>NUCLEOTIDE SEQUENCE [LARGE SCALE GENOMIC DNA]</scope>
    <source>
        <strain evidence="4 5">LB1R16</strain>
    </source>
</reference>
<dbReference type="AlphaFoldDB" id="A0A552UA90"/>
<dbReference type="InterPro" id="IPR001650">
    <property type="entry name" value="Helicase_C-like"/>
</dbReference>
<keyword evidence="4" id="KW-0347">Helicase</keyword>
<dbReference type="EMBL" id="VJWA01000002">
    <property type="protein sequence ID" value="TRW15130.1"/>
    <property type="molecule type" value="Genomic_DNA"/>
</dbReference>
<dbReference type="GO" id="GO:0004386">
    <property type="term" value="F:helicase activity"/>
    <property type="evidence" value="ECO:0007669"/>
    <property type="project" value="UniProtKB-KW"/>
</dbReference>
<evidence type="ECO:0000259" key="2">
    <source>
        <dbReference type="SMART" id="SM00487"/>
    </source>
</evidence>
<keyword evidence="4" id="KW-0378">Hydrolase</keyword>
<evidence type="ECO:0000259" key="3">
    <source>
        <dbReference type="SMART" id="SM00490"/>
    </source>
</evidence>
<sequence>MSAPSKPFQQATVAAASEALAGGNRRRRFLVADEVGLGKTVVARDTLAALSRKARKFTVYYISSGQKVADQNKFELLRFLDDDAADAALSKIDRVGLIPFEEKRSSSLRLYAFTPHTSFSSKKRLYGGKAVERAFIKLLLDEIYPGLTDTFPDGFIEHGASTGWGWALTEAQRKFEHASVAFKTAYGRALRAEFGKPARETISRAVRDTTFSDGHIVGMMRKALAQAALDSATPDLVILDEFQCYRELLDSGDDNPLARQLLEGKDDATPPPILLLSATPYRFYAERWETGSGAAPHVELFNLIAFLGGAEVRAEAEVQFRRFGNLLHVIGRLPVESRQAAIGEAETIKHRLEALLTPLMSRTERPASREGNEPPPKPVRIEPHDLDVYRHFTAEVPRNLKTATIAYWLSVPLPAQALGDRYQITRGVQFPATRNVPRLGVTTWTKPPKDAWGSAKLRALSDIVPTDALALPWILPSLPWWDPVGPWAKVEQPQKMLIFSRFRATPQSVAALVSLEVERKFVGKSSLPYANAWKKRHLNPKPNQGPTLALFHPSPFLIRVVDPLDVRDGASIRHVRARARQQIIRALPASIAGEALNKRDNRRRKPAWAVLAAIEAAQKQPHAREFAAIQKAWAWVAPKDAALQSLLKLRQEAEPISWISKWELDALVDMALGAPGVVVGRALYRHLPELFDYKNQHYRKLARLCWTKLRTYLDRPVFWSVLPGDDATAKYQRACVEGCLEAVLDEHFWLRKSKVGSIGLVDDLSGALSANVGTFGFQGQAQKEKIRIRCHAAVPFGGTESESLRKEQNDDNQAPARSEEIRSAFNTPFWPYVLATTSVGQEGLDFHSWCDRLGHWDLCSSPVDLEQREGRVQRFGGLAVRRPLAEKLGKDGLTEARRNRTSPWDSVAASANTAFKNDETGLTPWWTLPGAELKRHLFALPQSRDIDRFAKLKTQRLLYRVALGQPDQEDLVELLTDDDPEAMRILQGLTLNLSAFAHRKTA</sequence>
<name>A0A552UA90_9SPHN</name>
<dbReference type="SUPFAM" id="SSF52540">
    <property type="entry name" value="P-loop containing nucleoside triphosphate hydrolases"/>
    <property type="match status" value="2"/>
</dbReference>
<accession>A0A552UA90</accession>
<evidence type="ECO:0000313" key="4">
    <source>
        <dbReference type="EMBL" id="TRW15130.1"/>
    </source>
</evidence>
<dbReference type="RefSeq" id="WP_144335299.1">
    <property type="nucleotide sequence ID" value="NZ_VJWA01000002.1"/>
</dbReference>
<feature type="domain" description="Helicase C-terminal" evidence="3">
    <location>
        <begin position="762"/>
        <end position="876"/>
    </location>
</feature>
<feature type="domain" description="Helicase ATP-binding" evidence="2">
    <location>
        <begin position="1"/>
        <end position="301"/>
    </location>
</feature>
<dbReference type="SMART" id="SM00487">
    <property type="entry name" value="DEXDc"/>
    <property type="match status" value="1"/>
</dbReference>